<dbReference type="OMA" id="FEWMIVA"/>
<organism evidence="8 9">
    <name type="scientific">Dictyostelium purpureum</name>
    <name type="common">Slime mold</name>
    <dbReference type="NCBI Taxonomy" id="5786"/>
    <lineage>
        <taxon>Eukaryota</taxon>
        <taxon>Amoebozoa</taxon>
        <taxon>Evosea</taxon>
        <taxon>Eumycetozoa</taxon>
        <taxon>Dictyostelia</taxon>
        <taxon>Dictyosteliales</taxon>
        <taxon>Dictyosteliaceae</taxon>
        <taxon>Dictyostelium</taxon>
    </lineage>
</organism>
<name>F1A3A2_DICPU</name>
<keyword evidence="4 6" id="KW-1133">Transmembrane helix</keyword>
<dbReference type="Proteomes" id="UP000001064">
    <property type="component" value="Unassembled WGS sequence"/>
</dbReference>
<feature type="region of interest" description="Disordered" evidence="7">
    <location>
        <begin position="1"/>
        <end position="29"/>
    </location>
</feature>
<dbReference type="PANTHER" id="PTHR13019:SF25">
    <property type="entry name" value="GOLGI APPARATUS MEMBRANE PROTEIN TVP23 HOMOLOG"/>
    <property type="match status" value="1"/>
</dbReference>
<dbReference type="PANTHER" id="PTHR13019">
    <property type="entry name" value="GOLGI APPARATUS MEMBRANE PROTEIN TVP23"/>
    <property type="match status" value="1"/>
</dbReference>
<dbReference type="GO" id="GO:0000139">
    <property type="term" value="C:Golgi membrane"/>
    <property type="evidence" value="ECO:0000318"/>
    <property type="project" value="GO_Central"/>
</dbReference>
<keyword evidence="3 6" id="KW-0812">Transmembrane</keyword>
<evidence type="ECO:0000313" key="8">
    <source>
        <dbReference type="EMBL" id="EGC29330.1"/>
    </source>
</evidence>
<dbReference type="STRING" id="5786.F1A3A2"/>
<reference evidence="9" key="1">
    <citation type="journal article" date="2011" name="Genome Biol.">
        <title>Comparative genomics of the social amoebae Dictyostelium discoideum and Dictyostelium purpureum.</title>
        <authorList>
            <consortium name="US DOE Joint Genome Institute (JGI-PGF)"/>
            <person name="Sucgang R."/>
            <person name="Kuo A."/>
            <person name="Tian X."/>
            <person name="Salerno W."/>
            <person name="Parikh A."/>
            <person name="Feasley C.L."/>
            <person name="Dalin E."/>
            <person name="Tu H."/>
            <person name="Huang E."/>
            <person name="Barry K."/>
            <person name="Lindquist E."/>
            <person name="Shapiro H."/>
            <person name="Bruce D."/>
            <person name="Schmutz J."/>
            <person name="Salamov A."/>
            <person name="Fey P."/>
            <person name="Gaudet P."/>
            <person name="Anjard C."/>
            <person name="Babu M.M."/>
            <person name="Basu S."/>
            <person name="Bushmanova Y."/>
            <person name="van der Wel H."/>
            <person name="Katoh-Kurasawa M."/>
            <person name="Dinh C."/>
            <person name="Coutinho P.M."/>
            <person name="Saito T."/>
            <person name="Elias M."/>
            <person name="Schaap P."/>
            <person name="Kay R.R."/>
            <person name="Henrissat B."/>
            <person name="Eichinger L."/>
            <person name="Rivero F."/>
            <person name="Putnam N.H."/>
            <person name="West C.M."/>
            <person name="Loomis W.F."/>
            <person name="Chisholm R.L."/>
            <person name="Shaulsky G."/>
            <person name="Strassmann J.E."/>
            <person name="Queller D.C."/>
            <person name="Kuspa A."/>
            <person name="Grigoriev I.V."/>
        </authorList>
    </citation>
    <scope>NUCLEOTIDE SEQUENCE [LARGE SCALE GENOMIC DNA]</scope>
    <source>
        <strain evidence="9">QSDP1</strain>
    </source>
</reference>
<dbReference type="GO" id="GO:0009306">
    <property type="term" value="P:protein secretion"/>
    <property type="evidence" value="ECO:0000318"/>
    <property type="project" value="GO_Central"/>
</dbReference>
<comment type="subcellular location">
    <subcellularLocation>
        <location evidence="1 6">Membrane</location>
        <topology evidence="1 6">Multi-pass membrane protein</topology>
    </subcellularLocation>
</comment>
<dbReference type="GeneID" id="10506144"/>
<feature type="transmembrane region" description="Helical" evidence="6">
    <location>
        <begin position="120"/>
        <end position="141"/>
    </location>
</feature>
<dbReference type="KEGG" id="dpp:DICPUDRAFT_93170"/>
<dbReference type="AlphaFoldDB" id="F1A3A2"/>
<dbReference type="InParanoid" id="F1A3A2"/>
<dbReference type="FunCoup" id="F1A3A2">
    <property type="interactions" value="22"/>
</dbReference>
<sequence>MMKYSPFSDEPEESNSSSNNNSEQNSAPKPKHPIAIVFHYLFKIIAILIFIFGGLFSLSFVLTFIIVVLASAFDFWTVKNVTGRLLVGLRWWNEIKEDGSNNWIFESVQDKSQINPAESLLFWGPTILLPVIWIFFMISSIFSAKLLWLVVVIVCFALSAANLYGYIKCAKDARKKVKGMAQTYIVNSIVNQAINQV</sequence>
<dbReference type="InterPro" id="IPR008564">
    <property type="entry name" value="TVP23-like"/>
</dbReference>
<keyword evidence="9" id="KW-1185">Reference proteome</keyword>
<feature type="compositionally biased region" description="Low complexity" evidence="7">
    <location>
        <begin position="14"/>
        <end position="26"/>
    </location>
</feature>
<evidence type="ECO:0000256" key="4">
    <source>
        <dbReference type="ARBA" id="ARBA00022989"/>
    </source>
</evidence>
<evidence type="ECO:0000313" key="9">
    <source>
        <dbReference type="Proteomes" id="UP000001064"/>
    </source>
</evidence>
<protein>
    <recommendedName>
        <fullName evidence="6">Golgi apparatus membrane protein TVP23 homolog</fullName>
    </recommendedName>
</protein>
<evidence type="ECO:0000256" key="1">
    <source>
        <dbReference type="ARBA" id="ARBA00004141"/>
    </source>
</evidence>
<dbReference type="eggNOG" id="KOG3195">
    <property type="taxonomic scope" value="Eukaryota"/>
</dbReference>
<evidence type="ECO:0000256" key="5">
    <source>
        <dbReference type="ARBA" id="ARBA00023136"/>
    </source>
</evidence>
<dbReference type="OrthoDB" id="2151161at2759"/>
<dbReference type="GO" id="GO:0016192">
    <property type="term" value="P:vesicle-mediated transport"/>
    <property type="evidence" value="ECO:0000318"/>
    <property type="project" value="GO_Central"/>
</dbReference>
<dbReference type="EMBL" id="GL871448">
    <property type="protein sequence ID" value="EGC29330.1"/>
    <property type="molecule type" value="Genomic_DNA"/>
</dbReference>
<gene>
    <name evidence="8" type="ORF">DICPUDRAFT_93170</name>
</gene>
<evidence type="ECO:0000256" key="6">
    <source>
        <dbReference type="RuleBase" id="RU361206"/>
    </source>
</evidence>
<proteinExistence type="inferred from homology"/>
<feature type="transmembrane region" description="Helical" evidence="6">
    <location>
        <begin position="147"/>
        <end position="167"/>
    </location>
</feature>
<feature type="transmembrane region" description="Helical" evidence="6">
    <location>
        <begin position="58"/>
        <end position="76"/>
    </location>
</feature>
<keyword evidence="5 6" id="KW-0472">Membrane</keyword>
<dbReference type="RefSeq" id="XP_003294146.1">
    <property type="nucleotide sequence ID" value="XM_003294098.1"/>
</dbReference>
<comment type="similarity">
    <text evidence="2 6">Belongs to the TVP23 family.</text>
</comment>
<dbReference type="VEuPathDB" id="AmoebaDB:DICPUDRAFT_93170"/>
<accession>F1A3A2</accession>
<evidence type="ECO:0000256" key="2">
    <source>
        <dbReference type="ARBA" id="ARBA00005467"/>
    </source>
</evidence>
<evidence type="ECO:0000256" key="3">
    <source>
        <dbReference type="ARBA" id="ARBA00022692"/>
    </source>
</evidence>
<dbReference type="Pfam" id="PF05832">
    <property type="entry name" value="DUF846"/>
    <property type="match status" value="1"/>
</dbReference>
<evidence type="ECO:0000256" key="7">
    <source>
        <dbReference type="SAM" id="MobiDB-lite"/>
    </source>
</evidence>